<proteinExistence type="predicted"/>
<organism evidence="1 2">
    <name type="scientific">Rhodospira trueperi</name>
    <dbReference type="NCBI Taxonomy" id="69960"/>
    <lineage>
        <taxon>Bacteria</taxon>
        <taxon>Pseudomonadati</taxon>
        <taxon>Pseudomonadota</taxon>
        <taxon>Alphaproteobacteria</taxon>
        <taxon>Rhodospirillales</taxon>
        <taxon>Rhodospirillaceae</taxon>
        <taxon>Rhodospira</taxon>
    </lineage>
</organism>
<evidence type="ECO:0000313" key="1">
    <source>
        <dbReference type="EMBL" id="SDE41995.1"/>
    </source>
</evidence>
<dbReference type="EMBL" id="FNAP01000006">
    <property type="protein sequence ID" value="SDE41995.1"/>
    <property type="molecule type" value="Genomic_DNA"/>
</dbReference>
<name>A0A1G7CU07_9PROT</name>
<dbReference type="STRING" id="69960.SAMN05421720_106194"/>
<dbReference type="OrthoDB" id="8447133at2"/>
<dbReference type="PROSITE" id="PS51318">
    <property type="entry name" value="TAT"/>
    <property type="match status" value="1"/>
</dbReference>
<evidence type="ECO:0000313" key="2">
    <source>
        <dbReference type="Proteomes" id="UP000199412"/>
    </source>
</evidence>
<dbReference type="RefSeq" id="WP_143027151.1">
    <property type="nucleotide sequence ID" value="NZ_FNAP01000006.1"/>
</dbReference>
<dbReference type="AlphaFoldDB" id="A0A1G7CU07"/>
<gene>
    <name evidence="1" type="ORF">SAMN05421720_106194</name>
</gene>
<dbReference type="InterPro" id="IPR006311">
    <property type="entry name" value="TAT_signal"/>
</dbReference>
<reference evidence="1 2" key="1">
    <citation type="submission" date="2016-10" db="EMBL/GenBank/DDBJ databases">
        <authorList>
            <person name="de Groot N.N."/>
        </authorList>
    </citation>
    <scope>NUCLEOTIDE SEQUENCE [LARGE SCALE GENOMIC DNA]</scope>
    <source>
        <strain evidence="1 2">ATCC 700224</strain>
    </source>
</reference>
<protein>
    <submittedName>
        <fullName evidence="1">Uncharacterized protein</fullName>
    </submittedName>
</protein>
<sequence length="222" mass="24013">MARDTAAGTRAHGPSRRHLLRGAAGAGVGVALSPLLLAGCTEPPRRPMFPTLGFSHKQPFLFRAQRVDVRSEYSRPNRLPNVEHLMPLAPDRAAGQWAEDRLQTNGDEGAVVRFTVHDASVVEKKLTVERGLSGLLKNEQAESHYAQLGGTVEVVDALTGIALGAATAQVWQSRTLPESATLNEREEMWFALVEALIGDFDRTMEARIVEHLGSHLVGGPGV</sequence>
<keyword evidence="2" id="KW-1185">Reference proteome</keyword>
<dbReference type="Proteomes" id="UP000199412">
    <property type="component" value="Unassembled WGS sequence"/>
</dbReference>
<accession>A0A1G7CU07</accession>